<dbReference type="PANTHER" id="PTHR32322">
    <property type="entry name" value="INNER MEMBRANE TRANSPORTER"/>
    <property type="match status" value="1"/>
</dbReference>
<keyword evidence="5 6" id="KW-0472">Membrane</keyword>
<comment type="subcellular location">
    <subcellularLocation>
        <location evidence="1">Membrane</location>
        <topology evidence="1">Multi-pass membrane protein</topology>
    </subcellularLocation>
</comment>
<dbReference type="PANTHER" id="PTHR32322:SF2">
    <property type="entry name" value="EAMA DOMAIN-CONTAINING PROTEIN"/>
    <property type="match status" value="1"/>
</dbReference>
<keyword evidence="3 6" id="KW-0812">Transmembrane</keyword>
<comment type="similarity">
    <text evidence="2">Belongs to the EamA transporter family.</text>
</comment>
<evidence type="ECO:0000256" key="2">
    <source>
        <dbReference type="ARBA" id="ARBA00007362"/>
    </source>
</evidence>
<dbReference type="SUPFAM" id="SSF103481">
    <property type="entry name" value="Multidrug resistance efflux transporter EmrE"/>
    <property type="match status" value="1"/>
</dbReference>
<dbReference type="AlphaFoldDB" id="A0A4Q0XTA4"/>
<dbReference type="InterPro" id="IPR037185">
    <property type="entry name" value="EmrE-like"/>
</dbReference>
<feature type="transmembrane region" description="Helical" evidence="6">
    <location>
        <begin position="116"/>
        <end position="142"/>
    </location>
</feature>
<evidence type="ECO:0000259" key="7">
    <source>
        <dbReference type="Pfam" id="PF00892"/>
    </source>
</evidence>
<feature type="transmembrane region" description="Helical" evidence="6">
    <location>
        <begin position="208"/>
        <end position="227"/>
    </location>
</feature>
<evidence type="ECO:0000256" key="3">
    <source>
        <dbReference type="ARBA" id="ARBA00022692"/>
    </source>
</evidence>
<dbReference type="InterPro" id="IPR050638">
    <property type="entry name" value="AA-Vitamin_Transporters"/>
</dbReference>
<protein>
    <submittedName>
        <fullName evidence="8">EamA family transporter</fullName>
    </submittedName>
</protein>
<organism evidence="8 9">
    <name type="scientific">Candidatus Marinarcus aquaticus</name>
    <dbReference type="NCBI Taxonomy" id="2044504"/>
    <lineage>
        <taxon>Bacteria</taxon>
        <taxon>Pseudomonadati</taxon>
        <taxon>Campylobacterota</taxon>
        <taxon>Epsilonproteobacteria</taxon>
        <taxon>Campylobacterales</taxon>
        <taxon>Arcobacteraceae</taxon>
        <taxon>Candidatus Marinarcus</taxon>
    </lineage>
</organism>
<feature type="domain" description="EamA" evidence="7">
    <location>
        <begin position="2"/>
        <end position="130"/>
    </location>
</feature>
<evidence type="ECO:0000256" key="5">
    <source>
        <dbReference type="ARBA" id="ARBA00023136"/>
    </source>
</evidence>
<dbReference type="EMBL" id="PDKN01000002">
    <property type="protein sequence ID" value="RXJ60333.1"/>
    <property type="molecule type" value="Genomic_DNA"/>
</dbReference>
<keyword evidence="9" id="KW-1185">Reference proteome</keyword>
<gene>
    <name evidence="8" type="ORF">CRV04_02920</name>
</gene>
<dbReference type="OrthoDB" id="5338957at2"/>
<feature type="transmembrane region" description="Helical" evidence="6">
    <location>
        <begin position="239"/>
        <end position="256"/>
    </location>
</feature>
<feature type="domain" description="EamA" evidence="7">
    <location>
        <begin position="145"/>
        <end position="279"/>
    </location>
</feature>
<sequence>MYVLLATFLVAGSFIASEKLAQVVNPFSLTLYRFFFSLIILAPFVIFRSSFRAKILSTMPRAMIISLFYSLYFMALFESLKSTTVLNTGTLYTLVPLITAILALFVFKEKIGFKKLLVYIVGLIGTLWVVFKADVALMLSFSLNSGDYIFMLGALSMCCYSISLKLLYRDDNPIVLVFCTLIGGSIWMFLATMVLNEPLNWDKIEGELFYHMTYLIIGTTILTLFLYQKTTVILGPTKVMSYIYLNPVAVALLAYVVNAQSIQAMVIPGIIISAMATIILQKS</sequence>
<accession>A0A4Q0XTA4</accession>
<feature type="transmembrane region" description="Helical" evidence="6">
    <location>
        <begin position="89"/>
        <end position="107"/>
    </location>
</feature>
<keyword evidence="4 6" id="KW-1133">Transmembrane helix</keyword>
<feature type="transmembrane region" description="Helical" evidence="6">
    <location>
        <begin position="175"/>
        <end position="196"/>
    </location>
</feature>
<dbReference type="Proteomes" id="UP000290657">
    <property type="component" value="Unassembled WGS sequence"/>
</dbReference>
<evidence type="ECO:0000313" key="8">
    <source>
        <dbReference type="EMBL" id="RXJ60333.1"/>
    </source>
</evidence>
<dbReference type="GO" id="GO:0016020">
    <property type="term" value="C:membrane"/>
    <property type="evidence" value="ECO:0007669"/>
    <property type="project" value="UniProtKB-SubCell"/>
</dbReference>
<feature type="transmembrane region" description="Helical" evidence="6">
    <location>
        <begin position="148"/>
        <end position="168"/>
    </location>
</feature>
<feature type="transmembrane region" description="Helical" evidence="6">
    <location>
        <begin position="31"/>
        <end position="47"/>
    </location>
</feature>
<feature type="transmembrane region" description="Helical" evidence="6">
    <location>
        <begin position="262"/>
        <end position="280"/>
    </location>
</feature>
<proteinExistence type="inferred from homology"/>
<dbReference type="Pfam" id="PF00892">
    <property type="entry name" value="EamA"/>
    <property type="match status" value="2"/>
</dbReference>
<evidence type="ECO:0000256" key="6">
    <source>
        <dbReference type="SAM" id="Phobius"/>
    </source>
</evidence>
<evidence type="ECO:0000256" key="1">
    <source>
        <dbReference type="ARBA" id="ARBA00004141"/>
    </source>
</evidence>
<name>A0A4Q0XTA4_9BACT</name>
<feature type="transmembrane region" description="Helical" evidence="6">
    <location>
        <begin position="59"/>
        <end position="77"/>
    </location>
</feature>
<evidence type="ECO:0000313" key="9">
    <source>
        <dbReference type="Proteomes" id="UP000290657"/>
    </source>
</evidence>
<dbReference type="InterPro" id="IPR000620">
    <property type="entry name" value="EamA_dom"/>
</dbReference>
<comment type="caution">
    <text evidence="8">The sequence shown here is derived from an EMBL/GenBank/DDBJ whole genome shotgun (WGS) entry which is preliminary data.</text>
</comment>
<reference evidence="8 9" key="1">
    <citation type="submission" date="2017-10" db="EMBL/GenBank/DDBJ databases">
        <title>Genomics of the genus Arcobacter.</title>
        <authorList>
            <person name="Perez-Cataluna A."/>
            <person name="Figueras M.J."/>
        </authorList>
    </citation>
    <scope>NUCLEOTIDE SEQUENCE [LARGE SCALE GENOMIC DNA]</scope>
    <source>
        <strain evidence="8 9">CECT 8987</strain>
    </source>
</reference>
<evidence type="ECO:0000256" key="4">
    <source>
        <dbReference type="ARBA" id="ARBA00022989"/>
    </source>
</evidence>